<dbReference type="Proteomes" id="UP000624404">
    <property type="component" value="Unassembled WGS sequence"/>
</dbReference>
<dbReference type="PANTHER" id="PTHR33365">
    <property type="entry name" value="YALI0B05434P"/>
    <property type="match status" value="1"/>
</dbReference>
<dbReference type="InterPro" id="IPR021765">
    <property type="entry name" value="UstYa-like"/>
</dbReference>
<protein>
    <submittedName>
        <fullName evidence="3">81bb91b6-6d1d-4362-8c10-3ee3db0c7a44</fullName>
    </submittedName>
</protein>
<accession>A0A8H2ZPB6</accession>
<dbReference type="AlphaFoldDB" id="A0A8H2ZPB6"/>
<comment type="similarity">
    <text evidence="1">Belongs to the ustYa family.</text>
</comment>
<name>A0A8H2ZPB6_9HELO</name>
<keyword evidence="4" id="KW-1185">Reference proteome</keyword>
<evidence type="ECO:0000256" key="1">
    <source>
        <dbReference type="ARBA" id="ARBA00035112"/>
    </source>
</evidence>
<comment type="caution">
    <text evidence="3">The sequence shown here is derived from an EMBL/GenBank/DDBJ whole genome shotgun (WGS) entry which is preliminary data.</text>
</comment>
<dbReference type="EMBL" id="CAJHIA010000015">
    <property type="protein sequence ID" value="CAD6445426.1"/>
    <property type="molecule type" value="Genomic_DNA"/>
</dbReference>
<evidence type="ECO:0000313" key="3">
    <source>
        <dbReference type="EMBL" id="CAD6445426.1"/>
    </source>
</evidence>
<dbReference type="Pfam" id="PF11807">
    <property type="entry name" value="UstYa"/>
    <property type="match status" value="1"/>
</dbReference>
<dbReference type="GO" id="GO:0043386">
    <property type="term" value="P:mycotoxin biosynthetic process"/>
    <property type="evidence" value="ECO:0007669"/>
    <property type="project" value="InterPro"/>
</dbReference>
<dbReference type="OrthoDB" id="3687641at2759"/>
<proteinExistence type="inferred from homology"/>
<evidence type="ECO:0000256" key="2">
    <source>
        <dbReference type="SAM" id="Phobius"/>
    </source>
</evidence>
<keyword evidence="2" id="KW-0472">Membrane</keyword>
<organism evidence="3 4">
    <name type="scientific">Sclerotinia trifoliorum</name>
    <dbReference type="NCBI Taxonomy" id="28548"/>
    <lineage>
        <taxon>Eukaryota</taxon>
        <taxon>Fungi</taxon>
        <taxon>Dikarya</taxon>
        <taxon>Ascomycota</taxon>
        <taxon>Pezizomycotina</taxon>
        <taxon>Leotiomycetes</taxon>
        <taxon>Helotiales</taxon>
        <taxon>Sclerotiniaceae</taxon>
        <taxon>Sclerotinia</taxon>
    </lineage>
</organism>
<gene>
    <name evidence="3" type="ORF">SCLTRI_LOCUS5217</name>
</gene>
<keyword evidence="2" id="KW-1133">Transmembrane helix</keyword>
<sequence>MDKDFESELLLQEQSSEFPRFSLRKHKLQKGGGLLLLLSFIIILLSGMNILQWIASVKRCSTGEGEENHSKYADLFNDEISVQWTRPSILSSTNQTERDHEWDSISYDNGIVAVPKEWAAKKALPMGSSFPWNTSKALYLVNAHHNLHCLKNIYRSVMESQKGQPQSLGHEHLVHCLSELVADVKCNADDTLRYMKVGNGKSTAVGQSRTCRNWEKLEKWTYENAGCYRYGNPDIEDHAKSQIPRFRYCPEGSEDLEHVRNYFGKGSDWKPYEENVWSWDEDWVPSNTGLDDWVKPT</sequence>
<feature type="transmembrane region" description="Helical" evidence="2">
    <location>
        <begin position="34"/>
        <end position="55"/>
    </location>
</feature>
<keyword evidence="2" id="KW-0812">Transmembrane</keyword>
<evidence type="ECO:0000313" key="4">
    <source>
        <dbReference type="Proteomes" id="UP000624404"/>
    </source>
</evidence>
<reference evidence="3" key="1">
    <citation type="submission" date="2020-10" db="EMBL/GenBank/DDBJ databases">
        <authorList>
            <person name="Kusch S."/>
        </authorList>
    </citation>
    <scope>NUCLEOTIDE SEQUENCE</scope>
    <source>
        <strain evidence="3">SwB9</strain>
    </source>
</reference>
<dbReference type="PANTHER" id="PTHR33365:SF6">
    <property type="entry name" value="OXIDASE USTYA"/>
    <property type="match status" value="1"/>
</dbReference>